<evidence type="ECO:0000256" key="3">
    <source>
        <dbReference type="ARBA" id="ARBA00022723"/>
    </source>
</evidence>
<dbReference type="InterPro" id="IPR009051">
    <property type="entry name" value="Helical_ferredxn"/>
</dbReference>
<name>A0A2N9M661_9BACT</name>
<keyword evidence="1" id="KW-0813">Transport</keyword>
<proteinExistence type="predicted"/>
<dbReference type="GO" id="GO:0016491">
    <property type="term" value="F:oxidoreductase activity"/>
    <property type="evidence" value="ECO:0007669"/>
    <property type="project" value="UniProtKB-ARBA"/>
</dbReference>
<evidence type="ECO:0000256" key="6">
    <source>
        <dbReference type="ARBA" id="ARBA00023014"/>
    </source>
</evidence>
<evidence type="ECO:0000256" key="2">
    <source>
        <dbReference type="ARBA" id="ARBA00022485"/>
    </source>
</evidence>
<dbReference type="InterPro" id="IPR017896">
    <property type="entry name" value="4Fe4S_Fe-S-bd"/>
</dbReference>
<dbReference type="PROSITE" id="PS00198">
    <property type="entry name" value="4FE4S_FER_1"/>
    <property type="match status" value="1"/>
</dbReference>
<dbReference type="Pfam" id="PF13183">
    <property type="entry name" value="Fer4_8"/>
    <property type="match status" value="1"/>
</dbReference>
<organism evidence="8 9">
    <name type="scientific">Candidatus Sulfuritelmatomonas gaucii</name>
    <dbReference type="NCBI Taxonomy" id="2043161"/>
    <lineage>
        <taxon>Bacteria</taxon>
        <taxon>Pseudomonadati</taxon>
        <taxon>Acidobacteriota</taxon>
        <taxon>Terriglobia</taxon>
        <taxon>Terriglobales</taxon>
        <taxon>Acidobacteriaceae</taxon>
        <taxon>Candidatus Sulfuritelmatomonas</taxon>
    </lineage>
</organism>
<evidence type="ECO:0000256" key="5">
    <source>
        <dbReference type="ARBA" id="ARBA00023004"/>
    </source>
</evidence>
<keyword evidence="5" id="KW-0408">Iron</keyword>
<dbReference type="OrthoDB" id="9786127at2"/>
<dbReference type="AlphaFoldDB" id="A0A2N9M661"/>
<dbReference type="PROSITE" id="PS51379">
    <property type="entry name" value="4FE4S_FER_2"/>
    <property type="match status" value="1"/>
</dbReference>
<evidence type="ECO:0000313" key="9">
    <source>
        <dbReference type="Proteomes" id="UP000239735"/>
    </source>
</evidence>
<accession>A0A2N9M661</accession>
<gene>
    <name evidence="8" type="primary">dsrK2</name>
    <name evidence="8" type="ORF">SBA5_810016</name>
</gene>
<dbReference type="Proteomes" id="UP000239735">
    <property type="component" value="Unassembled WGS sequence"/>
</dbReference>
<evidence type="ECO:0000313" key="8">
    <source>
        <dbReference type="EMBL" id="SPE30935.1"/>
    </source>
</evidence>
<dbReference type="PANTHER" id="PTHR43551:SF1">
    <property type="entry name" value="HETERODISULFIDE REDUCTASE"/>
    <property type="match status" value="1"/>
</dbReference>
<keyword evidence="4" id="KW-0249">Electron transport</keyword>
<evidence type="ECO:0000256" key="4">
    <source>
        <dbReference type="ARBA" id="ARBA00022982"/>
    </source>
</evidence>
<keyword evidence="3" id="KW-0479">Metal-binding</keyword>
<sequence>MSGTVKLRDMSRNDREPLIHLENEDLMPLPAPLDVAEKDRAWAVLSEQSKHRYECRLDDTCAVNLPQPKSAQDEKKLVAKFLSGLDKLFEKENNWTFLQPLLLTMEHCTGCQTCAESCHIFEASGRNELYRPTFRSEILRRLYFKHVKRGGLLSAWQHGGTELNWPMVARLIELAYRCNLCRRCAQACPIGCDNGLVAHELRKLFSQEMGIAPKEIHENGAMLQLKAGSSTGMTAEIVKDNVAFVDEDISERTGIEVHTPWDVKGADVMLIHNAGEIMAWPENPGAFGLILTLAGVSWTMSSELAAYDAINYGLWYDDAQFARVALKHVEAAKKLGVKRIVVGECGHASKALCVIADRLLAGDLNIPRESYLPLLRDIVLNGKIKFDPERNDFPVTLHDPCNMVRLMGIVEPQREIVRALCPQFREMEPHGVKNYCCGGGSGFAIMSGNNFPDWRFHVSGRRKLEQVLNAFGDCLGPETPKYLCAPCSNCKGQFRDMISYYNLWEKNRLLYGGLVELVVNAMADVKRGFIEWEWR</sequence>
<dbReference type="InterPro" id="IPR004017">
    <property type="entry name" value="Cys_rich_dom"/>
</dbReference>
<dbReference type="PANTHER" id="PTHR43551">
    <property type="entry name" value="FUMARATE REDUCTASE IRON-SULFUR SUBUNIT"/>
    <property type="match status" value="1"/>
</dbReference>
<dbReference type="Pfam" id="PF02754">
    <property type="entry name" value="CCG"/>
    <property type="match status" value="1"/>
</dbReference>
<dbReference type="InterPro" id="IPR017900">
    <property type="entry name" value="4Fe4S_Fe_S_CS"/>
</dbReference>
<dbReference type="SUPFAM" id="SSF46548">
    <property type="entry name" value="alpha-helical ferredoxin"/>
    <property type="match status" value="1"/>
</dbReference>
<evidence type="ECO:0000256" key="1">
    <source>
        <dbReference type="ARBA" id="ARBA00022448"/>
    </source>
</evidence>
<dbReference type="GO" id="GO:0051539">
    <property type="term" value="F:4 iron, 4 sulfur cluster binding"/>
    <property type="evidence" value="ECO:0007669"/>
    <property type="project" value="UniProtKB-KW"/>
</dbReference>
<protein>
    <submittedName>
        <fullName evidence="8">DsrK-like</fullName>
    </submittedName>
</protein>
<dbReference type="GO" id="GO:0046872">
    <property type="term" value="F:metal ion binding"/>
    <property type="evidence" value="ECO:0007669"/>
    <property type="project" value="UniProtKB-KW"/>
</dbReference>
<evidence type="ECO:0000259" key="7">
    <source>
        <dbReference type="PROSITE" id="PS51379"/>
    </source>
</evidence>
<keyword evidence="2" id="KW-0004">4Fe-4S</keyword>
<dbReference type="EMBL" id="OKRB01000143">
    <property type="protein sequence ID" value="SPE30935.1"/>
    <property type="molecule type" value="Genomic_DNA"/>
</dbReference>
<feature type="domain" description="4Fe-4S ferredoxin-type" evidence="7">
    <location>
        <begin position="99"/>
        <end position="129"/>
    </location>
</feature>
<keyword evidence="6" id="KW-0411">Iron-sulfur</keyword>
<reference evidence="9" key="1">
    <citation type="submission" date="2018-02" db="EMBL/GenBank/DDBJ databases">
        <authorList>
            <person name="Hausmann B."/>
        </authorList>
    </citation>
    <scope>NUCLEOTIDE SEQUENCE [LARGE SCALE GENOMIC DNA]</scope>
    <source>
        <strain evidence="9">Peat soil MAG SbA5</strain>
    </source>
</reference>
<dbReference type="Gene3D" id="1.10.1060.10">
    <property type="entry name" value="Alpha-helical ferredoxin"/>
    <property type="match status" value="1"/>
</dbReference>